<keyword evidence="2" id="KW-0012">Acyltransferase</keyword>
<dbReference type="InterPro" id="IPR016181">
    <property type="entry name" value="Acyl_CoA_acyltransferase"/>
</dbReference>
<dbReference type="SUPFAM" id="SSF55729">
    <property type="entry name" value="Acyl-CoA N-acyltransferases (Nat)"/>
    <property type="match status" value="1"/>
</dbReference>
<feature type="domain" description="N-acetyltransferase" evidence="1">
    <location>
        <begin position="3"/>
        <end position="141"/>
    </location>
</feature>
<dbReference type="Gene3D" id="3.40.630.30">
    <property type="match status" value="1"/>
</dbReference>
<dbReference type="GO" id="GO:0016746">
    <property type="term" value="F:acyltransferase activity"/>
    <property type="evidence" value="ECO:0007669"/>
    <property type="project" value="UniProtKB-KW"/>
</dbReference>
<dbReference type="RefSeq" id="WP_389357350.1">
    <property type="nucleotide sequence ID" value="NZ_JBIACK010000001.1"/>
</dbReference>
<organism evidence="2 3">
    <name type="scientific">Cytobacillus spartinae</name>
    <dbReference type="NCBI Taxonomy" id="3299023"/>
    <lineage>
        <taxon>Bacteria</taxon>
        <taxon>Bacillati</taxon>
        <taxon>Bacillota</taxon>
        <taxon>Bacilli</taxon>
        <taxon>Bacillales</taxon>
        <taxon>Bacillaceae</taxon>
        <taxon>Cytobacillus</taxon>
    </lineage>
</organism>
<dbReference type="PROSITE" id="PS51186">
    <property type="entry name" value="GNAT"/>
    <property type="match status" value="1"/>
</dbReference>
<keyword evidence="2" id="KW-0808">Transferase</keyword>
<proteinExistence type="predicted"/>
<dbReference type="EC" id="2.3.-.-" evidence="2"/>
<accession>A0ABW6K8X6</accession>
<sequence length="141" mass="16594">MFETKQLITMEEVLEGYKLMRELRPELKEEQFLNLLEEMQPQGYKMFALYDKNDLVALAGVGIITNFYYGRHVWVYDLVTTSKKRSKGYGEYLLSSIENWGVEHGCITIALSSALHRKDAHRFYEEKMSYTIPSYVFKKTL</sequence>
<name>A0ABW6K8X6_9BACI</name>
<evidence type="ECO:0000313" key="2">
    <source>
        <dbReference type="EMBL" id="MFE8699278.1"/>
    </source>
</evidence>
<evidence type="ECO:0000259" key="1">
    <source>
        <dbReference type="PROSITE" id="PS51186"/>
    </source>
</evidence>
<keyword evidence="3" id="KW-1185">Reference proteome</keyword>
<reference evidence="2 3" key="1">
    <citation type="submission" date="2024-08" db="EMBL/GenBank/DDBJ databases">
        <title>Two novel Cytobacillus novel species.</title>
        <authorList>
            <person name="Liu G."/>
        </authorList>
    </citation>
    <scope>NUCLEOTIDE SEQUENCE [LARGE SCALE GENOMIC DNA]</scope>
    <source>
        <strain evidence="2 3">FJAT-54145</strain>
    </source>
</reference>
<comment type="caution">
    <text evidence="2">The sequence shown here is derived from an EMBL/GenBank/DDBJ whole genome shotgun (WGS) entry which is preliminary data.</text>
</comment>
<protein>
    <submittedName>
        <fullName evidence="2">GNAT family N-acetyltransferase</fullName>
        <ecNumber evidence="2">2.3.-.-</ecNumber>
    </submittedName>
</protein>
<dbReference type="Proteomes" id="UP001601059">
    <property type="component" value="Unassembled WGS sequence"/>
</dbReference>
<dbReference type="Pfam" id="PF00583">
    <property type="entry name" value="Acetyltransf_1"/>
    <property type="match status" value="1"/>
</dbReference>
<evidence type="ECO:0000313" key="3">
    <source>
        <dbReference type="Proteomes" id="UP001601059"/>
    </source>
</evidence>
<gene>
    <name evidence="2" type="ORF">ACFYKX_01440</name>
</gene>
<dbReference type="EMBL" id="JBIACK010000001">
    <property type="protein sequence ID" value="MFE8699278.1"/>
    <property type="molecule type" value="Genomic_DNA"/>
</dbReference>
<dbReference type="InterPro" id="IPR000182">
    <property type="entry name" value="GNAT_dom"/>
</dbReference>
<dbReference type="CDD" id="cd04301">
    <property type="entry name" value="NAT_SF"/>
    <property type="match status" value="1"/>
</dbReference>